<dbReference type="EMBL" id="LICD01000023">
    <property type="protein sequence ID" value="KRO83157.1"/>
    <property type="molecule type" value="Genomic_DNA"/>
</dbReference>
<dbReference type="Proteomes" id="UP000051242">
    <property type="component" value="Unassembled WGS sequence"/>
</dbReference>
<gene>
    <name evidence="2" type="ORF">ABR85_10640</name>
</gene>
<accession>A0A0R2T7E9</accession>
<evidence type="ECO:0000259" key="1">
    <source>
        <dbReference type="Pfam" id="PF00149"/>
    </source>
</evidence>
<dbReference type="CDD" id="cd00838">
    <property type="entry name" value="MPP_superfamily"/>
    <property type="match status" value="1"/>
</dbReference>
<proteinExistence type="predicted"/>
<dbReference type="GO" id="GO:0016787">
    <property type="term" value="F:hydrolase activity"/>
    <property type="evidence" value="ECO:0007669"/>
    <property type="project" value="InterPro"/>
</dbReference>
<comment type="caution">
    <text evidence="2">The sequence shown here is derived from an EMBL/GenBank/DDBJ whole genome shotgun (WGS) entry which is preliminary data.</text>
</comment>
<sequence>MRVHAVSDIHVDYPQNLKWVLGIDRHEYQADVLLLAGDVSEDLMLLERVLRGCAERFAKVVFVPGNHDLWVRRCSYDCSLAKFKAIQRLCSEVGIATEPFEYAGVEFIPLLSWYDFSFAALDRSLRLGWRDFSACSWPASLPDSQAVTRHFHQLNVGVFEWAKARSEQGLAQRSGEKICPRISCSHFLPSIDVMPSWVPESKRTVYPVLGSAELGAQVRLLAPDIHVYGHSHVNQTIEIDSTHYVNNAFATPKETRIAAKQLRCIYDSDDGRVLSRLSELAKSGGLWS</sequence>
<dbReference type="InterPro" id="IPR052963">
    <property type="entry name" value="Pantetheine_PDE"/>
</dbReference>
<name>A0A0R2T7E9_9GAMM</name>
<organism evidence="2 3">
    <name type="scientific">OM182 bacterium BACL3 MAG-120619-bin3</name>
    <dbReference type="NCBI Taxonomy" id="1655593"/>
    <lineage>
        <taxon>Bacteria</taxon>
        <taxon>Pseudomonadati</taxon>
        <taxon>Pseudomonadota</taxon>
        <taxon>Gammaproteobacteria</taxon>
        <taxon>OMG group</taxon>
        <taxon>OM182 clade</taxon>
    </lineage>
</organism>
<dbReference type="PANTHER" id="PTHR36492">
    <property type="match status" value="1"/>
</dbReference>
<dbReference type="InterPro" id="IPR004843">
    <property type="entry name" value="Calcineurin-like_PHP"/>
</dbReference>
<dbReference type="SUPFAM" id="SSF56300">
    <property type="entry name" value="Metallo-dependent phosphatases"/>
    <property type="match status" value="1"/>
</dbReference>
<dbReference type="InterPro" id="IPR029052">
    <property type="entry name" value="Metallo-depent_PP-like"/>
</dbReference>
<evidence type="ECO:0000313" key="2">
    <source>
        <dbReference type="EMBL" id="KRO83157.1"/>
    </source>
</evidence>
<dbReference type="PANTHER" id="PTHR36492:SF2">
    <property type="entry name" value="[ACYL-CARRIER-PROTEIN] PHOSPHODIESTERASE PPTH"/>
    <property type="match status" value="1"/>
</dbReference>
<dbReference type="Gene3D" id="3.60.21.10">
    <property type="match status" value="1"/>
</dbReference>
<dbReference type="AlphaFoldDB" id="A0A0R2T7E9"/>
<protein>
    <recommendedName>
        <fullName evidence="1">Calcineurin-like phosphoesterase domain-containing protein</fullName>
    </recommendedName>
</protein>
<reference evidence="2 3" key="1">
    <citation type="submission" date="2015-10" db="EMBL/GenBank/DDBJ databases">
        <title>Metagenome-Assembled Genomes uncover a global brackish microbiome.</title>
        <authorList>
            <person name="Hugerth L.W."/>
            <person name="Larsson J."/>
            <person name="Alneberg J."/>
            <person name="Lindh M.V."/>
            <person name="Legrand C."/>
            <person name="Pinhassi J."/>
            <person name="Andersson A.F."/>
        </authorList>
    </citation>
    <scope>NUCLEOTIDE SEQUENCE [LARGE SCALE GENOMIC DNA]</scope>
    <source>
        <strain evidence="2">BACL22 MAG-120619-bin3</strain>
    </source>
</reference>
<dbReference type="Pfam" id="PF00149">
    <property type="entry name" value="Metallophos"/>
    <property type="match status" value="1"/>
</dbReference>
<feature type="domain" description="Calcineurin-like phosphoesterase" evidence="1">
    <location>
        <begin position="1"/>
        <end position="233"/>
    </location>
</feature>
<evidence type="ECO:0000313" key="3">
    <source>
        <dbReference type="Proteomes" id="UP000051242"/>
    </source>
</evidence>